<dbReference type="EC" id="5.3.3.12" evidence="8"/>
<evidence type="ECO:0000256" key="2">
    <source>
        <dbReference type="ARBA" id="ARBA00005851"/>
    </source>
</evidence>
<comment type="similarity">
    <text evidence="2">Belongs to the MIF family.</text>
</comment>
<keyword evidence="3" id="KW-0202">Cytokine</keyword>
<evidence type="ECO:0000256" key="10">
    <source>
        <dbReference type="ARBA" id="ARBA00039619"/>
    </source>
</evidence>
<evidence type="ECO:0000256" key="4">
    <source>
        <dbReference type="ARBA" id="ARBA00022525"/>
    </source>
</evidence>
<dbReference type="GO" id="GO:0004167">
    <property type="term" value="F:dopachrome isomerase activity"/>
    <property type="evidence" value="ECO:0007669"/>
    <property type="project" value="UniProtKB-EC"/>
</dbReference>
<dbReference type="AlphaFoldDB" id="F2VQZ6"/>
<evidence type="ECO:0000256" key="7">
    <source>
        <dbReference type="ARBA" id="ARBA00036823"/>
    </source>
</evidence>
<dbReference type="PROSITE" id="PS01158">
    <property type="entry name" value="MIF"/>
    <property type="match status" value="1"/>
</dbReference>
<protein>
    <recommendedName>
        <fullName evidence="10">Macrophage migration inhibitory factor</fullName>
        <ecNumber evidence="9">5.3.2.1</ecNumber>
        <ecNumber evidence="8">5.3.3.12</ecNumber>
    </recommendedName>
    <alternativeName>
        <fullName evidence="13">L-dopachrome isomerase</fullName>
    </alternativeName>
    <alternativeName>
        <fullName evidence="11">L-dopachrome tautomerase</fullName>
    </alternativeName>
    <alternativeName>
        <fullName evidence="12">Phenylpyruvate tautomerase</fullName>
    </alternativeName>
</protein>
<keyword evidence="5" id="KW-0413">Isomerase</keyword>
<name>F2VQZ6_EPICO</name>
<comment type="catalytic activity">
    <reaction evidence="7">
        <text>L-dopachrome = 5,6-dihydroxyindole-2-carboxylate</text>
        <dbReference type="Rhea" id="RHEA:13041"/>
        <dbReference type="ChEBI" id="CHEBI:16875"/>
        <dbReference type="ChEBI" id="CHEBI:57509"/>
        <dbReference type="EC" id="5.3.3.12"/>
    </reaction>
</comment>
<dbReference type="PANTHER" id="PTHR11954:SF6">
    <property type="entry name" value="MACROPHAGE MIGRATION INHIBITORY FACTOR"/>
    <property type="match status" value="1"/>
</dbReference>
<dbReference type="Gene3D" id="3.30.429.10">
    <property type="entry name" value="Macrophage Migration Inhibitory Factor"/>
    <property type="match status" value="1"/>
</dbReference>
<evidence type="ECO:0000256" key="3">
    <source>
        <dbReference type="ARBA" id="ARBA00022514"/>
    </source>
</evidence>
<evidence type="ECO:0000256" key="5">
    <source>
        <dbReference type="ARBA" id="ARBA00023235"/>
    </source>
</evidence>
<evidence type="ECO:0000256" key="11">
    <source>
        <dbReference type="ARBA" id="ARBA00041631"/>
    </source>
</evidence>
<dbReference type="GO" id="GO:0005125">
    <property type="term" value="F:cytokine activity"/>
    <property type="evidence" value="ECO:0007669"/>
    <property type="project" value="UniProtKB-KW"/>
</dbReference>
<organism evidence="14">
    <name type="scientific">Epinephelus coioides</name>
    <name type="common">Orange-spotted grouper</name>
    <name type="synonym">Epinephelus nebulosus</name>
    <dbReference type="NCBI Taxonomy" id="94232"/>
    <lineage>
        <taxon>Eukaryota</taxon>
        <taxon>Metazoa</taxon>
        <taxon>Chordata</taxon>
        <taxon>Craniata</taxon>
        <taxon>Vertebrata</taxon>
        <taxon>Euteleostomi</taxon>
        <taxon>Actinopterygii</taxon>
        <taxon>Neopterygii</taxon>
        <taxon>Teleostei</taxon>
        <taxon>Neoteleostei</taxon>
        <taxon>Acanthomorphata</taxon>
        <taxon>Eupercaria</taxon>
        <taxon>Perciformes</taxon>
        <taxon>Serranoidei</taxon>
        <taxon>Serranidae</taxon>
        <taxon>Epinephelinae</taxon>
        <taxon>Epinephelini</taxon>
        <taxon>Epinephelus</taxon>
    </lineage>
</organism>
<keyword evidence="4" id="KW-0964">Secreted</keyword>
<evidence type="ECO:0000256" key="1">
    <source>
        <dbReference type="ARBA" id="ARBA00004613"/>
    </source>
</evidence>
<dbReference type="EMBL" id="GU988719">
    <property type="protein sequence ID" value="AEA39742.1"/>
    <property type="molecule type" value="mRNA"/>
</dbReference>
<evidence type="ECO:0000313" key="14">
    <source>
        <dbReference type="EMBL" id="AEA39742.1"/>
    </source>
</evidence>
<evidence type="ECO:0000256" key="6">
    <source>
        <dbReference type="ARBA" id="ARBA00036735"/>
    </source>
</evidence>
<dbReference type="InterPro" id="IPR001398">
    <property type="entry name" value="Macrophage_inhib_fac"/>
</dbReference>
<dbReference type="Pfam" id="PF01187">
    <property type="entry name" value="MIF"/>
    <property type="match status" value="1"/>
</dbReference>
<comment type="catalytic activity">
    <reaction evidence="6">
        <text>3-phenylpyruvate = enol-phenylpyruvate</text>
        <dbReference type="Rhea" id="RHEA:17097"/>
        <dbReference type="ChEBI" id="CHEBI:16815"/>
        <dbReference type="ChEBI" id="CHEBI:18005"/>
        <dbReference type="EC" id="5.3.2.1"/>
    </reaction>
</comment>
<dbReference type="GO" id="GO:0050178">
    <property type="term" value="F:phenylpyruvate tautomerase activity"/>
    <property type="evidence" value="ECO:0007669"/>
    <property type="project" value="UniProtKB-EC"/>
</dbReference>
<dbReference type="GO" id="GO:0005615">
    <property type="term" value="C:extracellular space"/>
    <property type="evidence" value="ECO:0007669"/>
    <property type="project" value="UniProtKB-KW"/>
</dbReference>
<dbReference type="PANTHER" id="PTHR11954">
    <property type="entry name" value="D-DOPACHROME DECARBOXYLASE"/>
    <property type="match status" value="1"/>
</dbReference>
<comment type="subcellular location">
    <subcellularLocation>
        <location evidence="1">Secreted</location>
    </subcellularLocation>
</comment>
<evidence type="ECO:0000256" key="13">
    <source>
        <dbReference type="ARBA" id="ARBA00042730"/>
    </source>
</evidence>
<dbReference type="InterPro" id="IPR014347">
    <property type="entry name" value="Tautomerase/MIF_sf"/>
</dbReference>
<dbReference type="SUPFAM" id="SSF55331">
    <property type="entry name" value="Tautomerase/MIF"/>
    <property type="match status" value="1"/>
</dbReference>
<dbReference type="EC" id="5.3.2.1" evidence="9"/>
<evidence type="ECO:0000256" key="8">
    <source>
        <dbReference type="ARBA" id="ARBA00038932"/>
    </source>
</evidence>
<proteinExistence type="evidence at transcript level"/>
<reference evidence="14" key="1">
    <citation type="submission" date="2010-03" db="EMBL/GenBank/DDBJ databases">
        <title>Definition of the antibody to resist a fatal pathogen challenge in a bony fish highlights a life vest in the immune system in early vertebrates.</title>
        <authorList>
            <person name="Jiang Y.N."/>
            <person name="Xia C."/>
        </authorList>
    </citation>
    <scope>NUCLEOTIDE SEQUENCE</scope>
</reference>
<evidence type="ECO:0000256" key="12">
    <source>
        <dbReference type="ARBA" id="ARBA00041912"/>
    </source>
</evidence>
<sequence length="116" mass="12476">MPMFIVSTNVAKSDVPTALLSEATDELAKAMGKPAQYICRALLTPDQMMLFGGKGDPCALCSLHSIGKISGAHNKQYSKLLCGLLNKHLGISPDRIYINFVDMDAANVGWNNTTFG</sequence>
<dbReference type="InterPro" id="IPR019829">
    <property type="entry name" value="Macrophage_inhib_fac_CS"/>
</dbReference>
<evidence type="ECO:0000256" key="9">
    <source>
        <dbReference type="ARBA" id="ARBA00039086"/>
    </source>
</evidence>
<accession>F2VQZ6</accession>